<protein>
    <submittedName>
        <fullName evidence="1">Uncharacterized protein</fullName>
    </submittedName>
</protein>
<comment type="caution">
    <text evidence="1">The sequence shown here is derived from an EMBL/GenBank/DDBJ whole genome shotgun (WGS) entry which is preliminary data.</text>
</comment>
<dbReference type="Proteomes" id="UP000016462">
    <property type="component" value="Unassembled WGS sequence"/>
</dbReference>
<keyword evidence="2" id="KW-1185">Reference proteome</keyword>
<evidence type="ECO:0000313" key="1">
    <source>
        <dbReference type="EMBL" id="ERG64316.1"/>
    </source>
</evidence>
<accession>U1MQX8</accession>
<dbReference type="OrthoDB" id="3769378at2"/>
<name>U1MQX8_9MICO</name>
<organism evidence="1 2">
    <name type="scientific">Agrococcus pavilionensis RW1</name>
    <dbReference type="NCBI Taxonomy" id="1330458"/>
    <lineage>
        <taxon>Bacteria</taxon>
        <taxon>Bacillati</taxon>
        <taxon>Actinomycetota</taxon>
        <taxon>Actinomycetes</taxon>
        <taxon>Micrococcales</taxon>
        <taxon>Microbacteriaceae</taxon>
        <taxon>Agrococcus</taxon>
    </lineage>
</organism>
<dbReference type="AlphaFoldDB" id="U1MQX8"/>
<proteinExistence type="predicted"/>
<dbReference type="RefSeq" id="WP_021010512.1">
    <property type="nucleotide sequence ID" value="NZ_ASHR01000024.1"/>
</dbReference>
<sequence>MSAASLREELTRESPRGFRIAFPPGWRHYPVDDRGRAALLRDIAERAKLVGRPDVDAALRRKAREQFDGLRQSRGVAMYVPGAEATAESGMPMSVVASRWLAPAGTPLEADVRARAGAEVVRIDMPHGTVLRWVVDRDGASTREGVLTRTVSYVHPEPGDDARRGILLTAGILHLGTDETDRMADALVELADAIVETFRWS</sequence>
<reference evidence="1 2" key="1">
    <citation type="journal article" date="2013" name="Genome Announc.">
        <title>First draft genome sequence from a member of the genus agrococcus, isolated from modern microbialites.</title>
        <authorList>
            <person name="White R.A.III."/>
            <person name="Grassa C.J."/>
            <person name="Suttle C.A."/>
        </authorList>
    </citation>
    <scope>NUCLEOTIDE SEQUENCE [LARGE SCALE GENOMIC DNA]</scope>
    <source>
        <strain evidence="1 2">RW1</strain>
    </source>
</reference>
<dbReference type="EMBL" id="ASHR01000024">
    <property type="protein sequence ID" value="ERG64316.1"/>
    <property type="molecule type" value="Genomic_DNA"/>
</dbReference>
<gene>
    <name evidence="1" type="ORF">L332_07595</name>
</gene>
<evidence type="ECO:0000313" key="2">
    <source>
        <dbReference type="Proteomes" id="UP000016462"/>
    </source>
</evidence>